<dbReference type="SUPFAM" id="SSF53335">
    <property type="entry name" value="S-adenosyl-L-methionine-dependent methyltransferases"/>
    <property type="match status" value="1"/>
</dbReference>
<keyword evidence="8" id="KW-1185">Reference proteome</keyword>
<dbReference type="GO" id="GO:0016279">
    <property type="term" value="F:protein-lysine N-methyltransferase activity"/>
    <property type="evidence" value="ECO:0007669"/>
    <property type="project" value="RHEA"/>
</dbReference>
<dbReference type="GO" id="GO:0005737">
    <property type="term" value="C:cytoplasm"/>
    <property type="evidence" value="ECO:0007669"/>
    <property type="project" value="UniProtKB-SubCell"/>
</dbReference>
<dbReference type="GO" id="GO:0032259">
    <property type="term" value="P:methylation"/>
    <property type="evidence" value="ECO:0007669"/>
    <property type="project" value="UniProtKB-KW"/>
</dbReference>
<dbReference type="Gene3D" id="3.40.50.150">
    <property type="entry name" value="Vaccinia Virus protein VP39"/>
    <property type="match status" value="1"/>
</dbReference>
<evidence type="ECO:0000313" key="7">
    <source>
        <dbReference type="EMBL" id="RCH53889.1"/>
    </source>
</evidence>
<protein>
    <recommendedName>
        <fullName evidence="6">Ribosomal protein L11 methyltransferase</fullName>
        <shortName evidence="6">L11 Mtase</shortName>
        <ecNumber evidence="6">2.1.1.-</ecNumber>
    </recommendedName>
</protein>
<feature type="binding site" evidence="6">
    <location>
        <position position="150"/>
    </location>
    <ligand>
        <name>S-adenosyl-L-methionine</name>
        <dbReference type="ChEBI" id="CHEBI:59789"/>
    </ligand>
</feature>
<sequence>MDYYELHFKLESAEEYQQDLLINELADLGFDTFEDVDDGFKAYIPALQLSLQGVEDRLLLYRDMFGFSYETNLIPQKNWNQEWESNFEPIQIQDKIFVRATFHAARPEFPYEIIIDPKMAFGTGHHQTTSMMLELMLENDFAGKAVLDMGCGTGILAIMASKLGASAITAIDYDPVCYDSTLENAALNNVANITALCGSKEVIPNEQYDSILANINRNILLDQMQRYSEVLKPQGEIYFSGFYEKPDLDIIADEARKYGLTHITHKKKQDWVAVKFVK</sequence>
<dbReference type="InterPro" id="IPR004498">
    <property type="entry name" value="Ribosomal_PrmA_MeTrfase"/>
</dbReference>
<dbReference type="OrthoDB" id="9785995at2"/>
<dbReference type="CDD" id="cd02440">
    <property type="entry name" value="AdoMet_MTases"/>
    <property type="match status" value="1"/>
</dbReference>
<dbReference type="InterPro" id="IPR029063">
    <property type="entry name" value="SAM-dependent_MTases_sf"/>
</dbReference>
<keyword evidence="4 6" id="KW-0808">Transferase</keyword>
<comment type="caution">
    <text evidence="7">The sequence shown here is derived from an EMBL/GenBank/DDBJ whole genome shotgun (WGS) entry which is preliminary data.</text>
</comment>
<comment type="function">
    <text evidence="6">Methylates ribosomal protein L11.</text>
</comment>
<gene>
    <name evidence="6" type="primary">prmA</name>
    <name evidence="7" type="ORF">DJ568_15225</name>
</gene>
<keyword evidence="7" id="KW-0689">Ribosomal protein</keyword>
<name>A0A367GK95_9SPHI</name>
<organism evidence="7 8">
    <name type="scientific">Mucilaginibacter hurinus</name>
    <dbReference type="NCBI Taxonomy" id="2201324"/>
    <lineage>
        <taxon>Bacteria</taxon>
        <taxon>Pseudomonadati</taxon>
        <taxon>Bacteroidota</taxon>
        <taxon>Sphingobacteriia</taxon>
        <taxon>Sphingobacteriales</taxon>
        <taxon>Sphingobacteriaceae</taxon>
        <taxon>Mucilaginibacter</taxon>
    </lineage>
</organism>
<dbReference type="PANTHER" id="PTHR43648:SF1">
    <property type="entry name" value="ELECTRON TRANSFER FLAVOPROTEIN BETA SUBUNIT LYSINE METHYLTRANSFERASE"/>
    <property type="match status" value="1"/>
</dbReference>
<accession>A0A367GK95</accession>
<feature type="binding site" evidence="6">
    <location>
        <position position="172"/>
    </location>
    <ligand>
        <name>S-adenosyl-L-methionine</name>
        <dbReference type="ChEBI" id="CHEBI:59789"/>
    </ligand>
</feature>
<dbReference type="NCBIfam" id="NF001785">
    <property type="entry name" value="PRK00517.2-2"/>
    <property type="match status" value="1"/>
</dbReference>
<evidence type="ECO:0000256" key="6">
    <source>
        <dbReference type="HAMAP-Rule" id="MF_00735"/>
    </source>
</evidence>
<dbReference type="Proteomes" id="UP000253209">
    <property type="component" value="Unassembled WGS sequence"/>
</dbReference>
<keyword evidence="7" id="KW-0687">Ribonucleoprotein</keyword>
<keyword evidence="3 6" id="KW-0489">Methyltransferase</keyword>
<evidence type="ECO:0000256" key="5">
    <source>
        <dbReference type="ARBA" id="ARBA00022691"/>
    </source>
</evidence>
<keyword evidence="5 6" id="KW-0949">S-adenosyl-L-methionine</keyword>
<evidence type="ECO:0000256" key="3">
    <source>
        <dbReference type="ARBA" id="ARBA00022603"/>
    </source>
</evidence>
<comment type="catalytic activity">
    <reaction evidence="6">
        <text>L-lysyl-[protein] + 3 S-adenosyl-L-methionine = N(6),N(6),N(6)-trimethyl-L-lysyl-[protein] + 3 S-adenosyl-L-homocysteine + 3 H(+)</text>
        <dbReference type="Rhea" id="RHEA:54192"/>
        <dbReference type="Rhea" id="RHEA-COMP:9752"/>
        <dbReference type="Rhea" id="RHEA-COMP:13826"/>
        <dbReference type="ChEBI" id="CHEBI:15378"/>
        <dbReference type="ChEBI" id="CHEBI:29969"/>
        <dbReference type="ChEBI" id="CHEBI:57856"/>
        <dbReference type="ChEBI" id="CHEBI:59789"/>
        <dbReference type="ChEBI" id="CHEBI:61961"/>
    </reaction>
</comment>
<evidence type="ECO:0000256" key="2">
    <source>
        <dbReference type="ARBA" id="ARBA00022490"/>
    </source>
</evidence>
<feature type="binding site" evidence="6">
    <location>
        <position position="129"/>
    </location>
    <ligand>
        <name>S-adenosyl-L-methionine</name>
        <dbReference type="ChEBI" id="CHEBI:59789"/>
    </ligand>
</feature>
<dbReference type="PANTHER" id="PTHR43648">
    <property type="entry name" value="ELECTRON TRANSFER FLAVOPROTEIN BETA SUBUNIT LYSINE METHYLTRANSFERASE"/>
    <property type="match status" value="1"/>
</dbReference>
<comment type="subcellular location">
    <subcellularLocation>
        <location evidence="6">Cytoplasm</location>
    </subcellularLocation>
</comment>
<dbReference type="EC" id="2.1.1.-" evidence="6"/>
<keyword evidence="2 6" id="KW-0963">Cytoplasm</keyword>
<dbReference type="AlphaFoldDB" id="A0A367GK95"/>
<evidence type="ECO:0000313" key="8">
    <source>
        <dbReference type="Proteomes" id="UP000253209"/>
    </source>
</evidence>
<comment type="similarity">
    <text evidence="1 6">Belongs to the methyltransferase superfamily. PrmA family.</text>
</comment>
<evidence type="ECO:0000256" key="4">
    <source>
        <dbReference type="ARBA" id="ARBA00022679"/>
    </source>
</evidence>
<dbReference type="GO" id="GO:0005840">
    <property type="term" value="C:ribosome"/>
    <property type="evidence" value="ECO:0007669"/>
    <property type="project" value="UniProtKB-KW"/>
</dbReference>
<dbReference type="EMBL" id="QGDC01000009">
    <property type="protein sequence ID" value="RCH53889.1"/>
    <property type="molecule type" value="Genomic_DNA"/>
</dbReference>
<reference evidence="7 8" key="1">
    <citation type="submission" date="2018-05" db="EMBL/GenBank/DDBJ databases">
        <title>Mucilaginibacter hurinus sp. nov., isolated from briquette warehouse soil.</title>
        <authorList>
            <person name="Choi L."/>
        </authorList>
    </citation>
    <scope>NUCLEOTIDE SEQUENCE [LARGE SCALE GENOMIC DNA]</scope>
    <source>
        <strain evidence="7 8">ZR32</strain>
    </source>
</reference>
<dbReference type="Pfam" id="PF06325">
    <property type="entry name" value="PrmA"/>
    <property type="match status" value="1"/>
</dbReference>
<dbReference type="InterPro" id="IPR050078">
    <property type="entry name" value="Ribosomal_L11_MeTrfase_PrmA"/>
</dbReference>
<dbReference type="HAMAP" id="MF_00735">
    <property type="entry name" value="Methyltr_PrmA"/>
    <property type="match status" value="1"/>
</dbReference>
<proteinExistence type="inferred from homology"/>
<feature type="binding site" evidence="6">
    <location>
        <position position="214"/>
    </location>
    <ligand>
        <name>S-adenosyl-L-methionine</name>
        <dbReference type="ChEBI" id="CHEBI:59789"/>
    </ligand>
</feature>
<evidence type="ECO:0000256" key="1">
    <source>
        <dbReference type="ARBA" id="ARBA00009741"/>
    </source>
</evidence>
<dbReference type="RefSeq" id="WP_114006154.1">
    <property type="nucleotide sequence ID" value="NZ_QGDC01000009.1"/>
</dbReference>